<dbReference type="GO" id="GO:0006281">
    <property type="term" value="P:DNA repair"/>
    <property type="evidence" value="ECO:0007669"/>
    <property type="project" value="UniProtKB-ARBA"/>
</dbReference>
<dbReference type="OMA" id="QICVINE"/>
<dbReference type="KEGG" id="dci:103510696"/>
<evidence type="ECO:0000259" key="1">
    <source>
        <dbReference type="Pfam" id="PF09588"/>
    </source>
</evidence>
<organism evidence="2 3">
    <name type="scientific">Diaphorina citri</name>
    <name type="common">Asian citrus psyllid</name>
    <dbReference type="NCBI Taxonomy" id="121845"/>
    <lineage>
        <taxon>Eukaryota</taxon>
        <taxon>Metazoa</taxon>
        <taxon>Ecdysozoa</taxon>
        <taxon>Arthropoda</taxon>
        <taxon>Hexapoda</taxon>
        <taxon>Insecta</taxon>
        <taxon>Pterygota</taxon>
        <taxon>Neoptera</taxon>
        <taxon>Paraneoptera</taxon>
        <taxon>Hemiptera</taxon>
        <taxon>Sternorrhyncha</taxon>
        <taxon>Psylloidea</taxon>
        <taxon>Psyllidae</taxon>
        <taxon>Diaphorininae</taxon>
        <taxon>Diaphorina</taxon>
    </lineage>
</organism>
<dbReference type="PANTHER" id="PTHR39953:SF1">
    <property type="entry name" value="RE54151P"/>
    <property type="match status" value="1"/>
</dbReference>
<name>A0A1S3D3I6_DIACI</name>
<dbReference type="InterPro" id="IPR011604">
    <property type="entry name" value="PDDEXK-like_dom_sf"/>
</dbReference>
<dbReference type="GeneID" id="103510696"/>
<reference evidence="3" key="1">
    <citation type="submission" date="2025-08" db="UniProtKB">
        <authorList>
            <consortium name="RefSeq"/>
        </authorList>
    </citation>
    <scope>IDENTIFICATION</scope>
</reference>
<dbReference type="InterPro" id="IPR011335">
    <property type="entry name" value="Restrct_endonuc-II-like"/>
</dbReference>
<evidence type="ECO:0000313" key="2">
    <source>
        <dbReference type="Proteomes" id="UP000079169"/>
    </source>
</evidence>
<keyword evidence="2" id="KW-1185">Reference proteome</keyword>
<dbReference type="Gene3D" id="3.90.320.10">
    <property type="match status" value="1"/>
</dbReference>
<dbReference type="AlphaFoldDB" id="A0A1S3D3I6"/>
<feature type="domain" description="YqaJ viral recombinase" evidence="1">
    <location>
        <begin position="242"/>
        <end position="367"/>
    </location>
</feature>
<sequence length="420" mass="47530">MEPGFVECNSTNLPKVDVNMVYEYMLKERDNEVAGTSKEERSARSTYGDKAVGKVQIKREGSLCTIKGKITPEHKLRVTPYSQICVINEQDEEILNARCEDCPASEGGCKHRIAFIMWVHRRSEEPSPTEVVSYWKKSVLSTSGLQPLRLRDISSRKGEETQGQLSSEDIEDFKNSVLGECSKTVTLSALSSDSIEASLDINRVVHNCDNFDFFINKLKTLLTDGAITHIEKVTKGQASNPKWHLLHYGRVTASKFYNVARCQTEDGSLLKSVLGEKFKSTAAMERGCKLEESVFDLLKTKFPTLKKSGIHLNEKYPLFGASPDGITNEAVFEIKCPSSKKTEGNYLRNGKIGNQYLLQLQLQMSMSRRSKGYFVVADPSFERNKTFTLVEVLFCQSLFEDYEAKVLRYYKKCIFPHLLK</sequence>
<proteinExistence type="predicted"/>
<dbReference type="RefSeq" id="XP_008473602.1">
    <property type="nucleotide sequence ID" value="XM_008475380.3"/>
</dbReference>
<dbReference type="CDD" id="cd22343">
    <property type="entry name" value="PDDEXK_lambda_exonuclease-like"/>
    <property type="match status" value="1"/>
</dbReference>
<dbReference type="SUPFAM" id="SSF52980">
    <property type="entry name" value="Restriction endonuclease-like"/>
    <property type="match status" value="1"/>
</dbReference>
<dbReference type="InterPro" id="IPR019080">
    <property type="entry name" value="YqaJ_viral_recombinase"/>
</dbReference>
<evidence type="ECO:0000313" key="3">
    <source>
        <dbReference type="RefSeq" id="XP_008473602.1"/>
    </source>
</evidence>
<gene>
    <name evidence="3" type="primary">LOC103510696</name>
</gene>
<protein>
    <submittedName>
        <fullName evidence="3">Uncharacterized protein LOC103510696</fullName>
    </submittedName>
</protein>
<accession>A0A1S3D3I6</accession>
<dbReference type="Pfam" id="PF09588">
    <property type="entry name" value="YqaJ"/>
    <property type="match status" value="1"/>
</dbReference>
<dbReference type="PaxDb" id="121845-A0A1S3D3I6"/>
<dbReference type="Proteomes" id="UP000079169">
    <property type="component" value="Unplaced"/>
</dbReference>
<dbReference type="OrthoDB" id="261614at2759"/>
<dbReference type="PANTHER" id="PTHR39953">
    <property type="entry name" value="RE54151P"/>
    <property type="match status" value="1"/>
</dbReference>